<evidence type="ECO:0000256" key="7">
    <source>
        <dbReference type="RuleBase" id="RU000481"/>
    </source>
</evidence>
<dbReference type="NCBIfam" id="NF006719">
    <property type="entry name" value="PRK09257.1"/>
    <property type="match status" value="1"/>
</dbReference>
<dbReference type="InterPro" id="IPR004839">
    <property type="entry name" value="Aminotransferase_I/II_large"/>
</dbReference>
<name>A0A1A9MB07_9XANT</name>
<evidence type="ECO:0000256" key="4">
    <source>
        <dbReference type="ARBA" id="ARBA00022576"/>
    </source>
</evidence>
<feature type="domain" description="Aminotransferase class I/classII large" evidence="8">
    <location>
        <begin position="29"/>
        <end position="394"/>
    </location>
</feature>
<dbReference type="InterPro" id="IPR015422">
    <property type="entry name" value="PyrdxlP-dep_Trfase_small"/>
</dbReference>
<evidence type="ECO:0000256" key="6">
    <source>
        <dbReference type="ARBA" id="ARBA00022898"/>
    </source>
</evidence>
<dbReference type="Pfam" id="PF00155">
    <property type="entry name" value="Aminotran_1_2"/>
    <property type="match status" value="1"/>
</dbReference>
<comment type="caution">
    <text evidence="10">The sequence shown here is derived from an EMBL/GenBank/DDBJ whole genome shotgun (WGS) entry which is preliminary data.</text>
</comment>
<evidence type="ECO:0000256" key="2">
    <source>
        <dbReference type="ARBA" id="ARBA00007441"/>
    </source>
</evidence>
<dbReference type="OrthoDB" id="9766445at2"/>
<comment type="similarity">
    <text evidence="2 7">Belongs to the class-I pyridoxal-phosphate-dependent aminotransferase family.</text>
</comment>
<evidence type="ECO:0000259" key="8">
    <source>
        <dbReference type="Pfam" id="PF00155"/>
    </source>
</evidence>
<dbReference type="EMBL" id="LXNG01000019">
    <property type="protein sequence ID" value="OAG67239.1"/>
    <property type="molecule type" value="Genomic_DNA"/>
</dbReference>
<comment type="cofactor">
    <cofactor evidence="1 7">
        <name>pyridoxal 5'-phosphate</name>
        <dbReference type="ChEBI" id="CHEBI:597326"/>
    </cofactor>
</comment>
<evidence type="ECO:0000256" key="5">
    <source>
        <dbReference type="ARBA" id="ARBA00022679"/>
    </source>
</evidence>
<evidence type="ECO:0000256" key="1">
    <source>
        <dbReference type="ARBA" id="ARBA00001933"/>
    </source>
</evidence>
<dbReference type="GO" id="GO:0004838">
    <property type="term" value="F:L-tyrosine-2-oxoglutarate transaminase activity"/>
    <property type="evidence" value="ECO:0007669"/>
    <property type="project" value="TreeGrafter"/>
</dbReference>
<dbReference type="InterPro" id="IPR000796">
    <property type="entry name" value="Asp_trans"/>
</dbReference>
<sequence length="400" mass="43100">MSFFANVEQVPGDPILGLTEAYNADSRPNKVNLGVGIYYDENGRIPLLRAVHKIEQQLAQDAKPRGYLPIDGLAAYDKATQELLFGAESALVASGRVATSQTVGGSGALRVGADLLKKLLPTSTIAISNPSWENHRAVFGAAGFEVVDYTYFDAATHGLNFDGMLADLAKLEPGTVVLLHACCHNPTGADLTKDQWKQVAGLLKERNLFPFVDIAYQGFDKGIEADAYAVRLLAAEGIDSYVVASSYSKSFSLYGERVGALSVVSATAAEAKAVQSQVKRIIRTIYSSPSTHGAALVAGVLTSPELRDLWEQELTEMRERIHSLRAGLVEKLATLGAPEFAFIQRQAGMFSYSGLTKSQVDRLRDEFAIYAVGTGRICVAALSQRNLDYVAQAVATVSRM</sequence>
<keyword evidence="4 7" id="KW-0032">Aminotransferase</keyword>
<comment type="subunit">
    <text evidence="3">Homodimer.</text>
</comment>
<evidence type="ECO:0000313" key="11">
    <source>
        <dbReference type="Proteomes" id="UP000077659"/>
    </source>
</evidence>
<dbReference type="InterPro" id="IPR015424">
    <property type="entry name" value="PyrdxlP-dep_Trfase"/>
</dbReference>
<dbReference type="PRINTS" id="PR00799">
    <property type="entry name" value="TRANSAMINASE"/>
</dbReference>
<dbReference type="RefSeq" id="WP_064509327.1">
    <property type="nucleotide sequence ID" value="NZ_JAYFSN010000022.1"/>
</dbReference>
<dbReference type="PANTHER" id="PTHR11879:SF37">
    <property type="entry name" value="AROMATIC-AMINO-ACID AMINOTRANSFERASE"/>
    <property type="match status" value="1"/>
</dbReference>
<dbReference type="CDD" id="cd00609">
    <property type="entry name" value="AAT_like"/>
    <property type="match status" value="1"/>
</dbReference>
<dbReference type="GO" id="GO:0033585">
    <property type="term" value="P:L-phenylalanine biosynthetic process from chorismate via phenylpyruvate"/>
    <property type="evidence" value="ECO:0007669"/>
    <property type="project" value="TreeGrafter"/>
</dbReference>
<dbReference type="SUPFAM" id="SSF53383">
    <property type="entry name" value="PLP-dependent transferases"/>
    <property type="match status" value="1"/>
</dbReference>
<dbReference type="EC" id="2.6.1.-" evidence="7"/>
<dbReference type="Proteomes" id="UP000077659">
    <property type="component" value="Unassembled WGS sequence"/>
</dbReference>
<dbReference type="FunFam" id="3.40.640.10:FF:000015">
    <property type="entry name" value="Aspartate aminotransferase"/>
    <property type="match status" value="1"/>
</dbReference>
<evidence type="ECO:0000313" key="12">
    <source>
        <dbReference type="Proteomes" id="UP001303614"/>
    </source>
</evidence>
<dbReference type="Gene3D" id="3.90.1150.10">
    <property type="entry name" value="Aspartate Aminotransferase, domain 1"/>
    <property type="match status" value="1"/>
</dbReference>
<keyword evidence="12" id="KW-1185">Reference proteome</keyword>
<protein>
    <recommendedName>
        <fullName evidence="7">Aminotransferase</fullName>
        <ecNumber evidence="7">2.6.1.-</ecNumber>
    </recommendedName>
</protein>
<gene>
    <name evidence="10" type="ORF">A7D17_18765</name>
    <name evidence="9" type="ORF">VB146_16265</name>
</gene>
<dbReference type="GO" id="GO:0042802">
    <property type="term" value="F:identical protein binding"/>
    <property type="evidence" value="ECO:0007669"/>
    <property type="project" value="TreeGrafter"/>
</dbReference>
<keyword evidence="6" id="KW-0663">Pyridoxal phosphate</keyword>
<evidence type="ECO:0000313" key="9">
    <source>
        <dbReference type="EMBL" id="MEA5125378.1"/>
    </source>
</evidence>
<dbReference type="InterPro" id="IPR015421">
    <property type="entry name" value="PyrdxlP-dep_Trfase_major"/>
</dbReference>
<dbReference type="EMBL" id="JAYFSO010000022">
    <property type="protein sequence ID" value="MEA5125378.1"/>
    <property type="molecule type" value="Genomic_DNA"/>
</dbReference>
<reference evidence="10 11" key="1">
    <citation type="submission" date="2016-05" db="EMBL/GenBank/DDBJ databases">
        <title>Pathogenic, phenotypic and molecular characterisation of Xanthomonas nasturtii sp. nov. and Xanthomonas floridensis sp. nov., new species of Xanthomonas associated with watercress production in Florida.</title>
        <authorList>
            <person name="Vicente J.G."/>
            <person name="Rothwell S."/>
            <person name="Holub E.B."/>
            <person name="Studholme D.J."/>
        </authorList>
    </citation>
    <scope>NUCLEOTIDE SEQUENCE [LARGE SCALE GENOMIC DNA]</scope>
    <source>
        <strain evidence="10 11">WHRI 8848</strain>
    </source>
</reference>
<reference evidence="9 12" key="2">
    <citation type="submission" date="2023-12" db="EMBL/GenBank/DDBJ databases">
        <title>Genome sequencing of Xanthomonas floridensis.</title>
        <authorList>
            <person name="Greer S."/>
            <person name="Harrison J."/>
            <person name="Grant M."/>
            <person name="Vicente J."/>
            <person name="Studholme D."/>
        </authorList>
    </citation>
    <scope>NUCLEOTIDE SEQUENCE [LARGE SCALE GENOMIC DNA]</scope>
    <source>
        <strain evidence="9 12">WHRI 8848</strain>
    </source>
</reference>
<dbReference type="GO" id="GO:0005829">
    <property type="term" value="C:cytosol"/>
    <property type="evidence" value="ECO:0007669"/>
    <property type="project" value="TreeGrafter"/>
</dbReference>
<dbReference type="Gene3D" id="3.40.640.10">
    <property type="entry name" value="Type I PLP-dependent aspartate aminotransferase-like (Major domain)"/>
    <property type="match status" value="1"/>
</dbReference>
<accession>A0A1A9MB07</accession>
<evidence type="ECO:0000256" key="3">
    <source>
        <dbReference type="ARBA" id="ARBA00011738"/>
    </source>
</evidence>
<proteinExistence type="inferred from homology"/>
<dbReference type="FunFam" id="3.90.1150.10:FF:000001">
    <property type="entry name" value="Aspartate aminotransferase"/>
    <property type="match status" value="1"/>
</dbReference>
<organism evidence="10 11">
    <name type="scientific">Xanthomonas floridensis</name>
    <dbReference type="NCBI Taxonomy" id="1843580"/>
    <lineage>
        <taxon>Bacteria</taxon>
        <taxon>Pseudomonadati</taxon>
        <taxon>Pseudomonadota</taxon>
        <taxon>Gammaproteobacteria</taxon>
        <taxon>Lysobacterales</taxon>
        <taxon>Lysobacteraceae</taxon>
        <taxon>Xanthomonas</taxon>
    </lineage>
</organism>
<dbReference type="AlphaFoldDB" id="A0A1A9MB07"/>
<dbReference type="PANTHER" id="PTHR11879">
    <property type="entry name" value="ASPARTATE AMINOTRANSFERASE"/>
    <property type="match status" value="1"/>
</dbReference>
<dbReference type="InterPro" id="IPR004838">
    <property type="entry name" value="NHTrfase_class1_PyrdxlP-BS"/>
</dbReference>
<dbReference type="GO" id="GO:0030170">
    <property type="term" value="F:pyridoxal phosphate binding"/>
    <property type="evidence" value="ECO:0007669"/>
    <property type="project" value="InterPro"/>
</dbReference>
<dbReference type="PROSITE" id="PS00105">
    <property type="entry name" value="AA_TRANSFER_CLASS_1"/>
    <property type="match status" value="1"/>
</dbReference>
<dbReference type="STRING" id="1843580.A7D17_18765"/>
<keyword evidence="5 7" id="KW-0808">Transferase</keyword>
<dbReference type="Proteomes" id="UP001303614">
    <property type="component" value="Unassembled WGS sequence"/>
</dbReference>
<evidence type="ECO:0000313" key="10">
    <source>
        <dbReference type="EMBL" id="OAG67239.1"/>
    </source>
</evidence>